<evidence type="ECO:0000313" key="2">
    <source>
        <dbReference type="EMBL" id="QDM57108.1"/>
    </source>
</evidence>
<dbReference type="GeneID" id="55618856"/>
<reference evidence="2 3" key="1">
    <citation type="submission" date="2019-05" db="EMBL/GenBank/DDBJ databases">
        <authorList>
            <person name="Beaulieu J."/>
            <person name="Cox M."/>
            <person name="Nazim E."/>
            <person name="Robinson Z."/>
            <person name="Molloy S.D."/>
            <person name="Garlena R.A."/>
            <person name="Russell D.A."/>
            <person name="Pope W.H."/>
            <person name="Jacobs-Sera D."/>
            <person name="Hatfull G.F."/>
        </authorList>
    </citation>
    <scope>NUCLEOTIDE SEQUENCE [LARGE SCALE GENOMIC DNA]</scope>
</reference>
<sequence>MTHVQMPTISTSPLPPIAAEVWRNVVATEIQNHPQRALIGDPSEPEAQAVVAADLARRDFDGAETIRPDAKFDATDPDRLAQLVKICRFLATVLAVAALIVAGVAYIIYPELR</sequence>
<feature type="transmembrane region" description="Helical" evidence="1">
    <location>
        <begin position="89"/>
        <end position="109"/>
    </location>
</feature>
<keyword evidence="1" id="KW-0472">Membrane</keyword>
<keyword evidence="1" id="KW-1133">Transmembrane helix</keyword>
<proteinExistence type="predicted"/>
<dbReference type="RefSeq" id="YP_009848435.1">
    <property type="nucleotide sequence ID" value="NC_048784.1"/>
</dbReference>
<name>A0A515MKB3_9CAUD</name>
<accession>A0A515MKB3</accession>
<organism evidence="2 3">
    <name type="scientific">Rhodococcus phage Whack</name>
    <dbReference type="NCBI Taxonomy" id="2591132"/>
    <lineage>
        <taxon>Viruses</taxon>
        <taxon>Duplodnaviria</taxon>
        <taxon>Heunggongvirae</taxon>
        <taxon>Uroviricota</taxon>
        <taxon>Caudoviricetes</taxon>
        <taxon>Whackvirus</taxon>
        <taxon>Whackvirus whack</taxon>
    </lineage>
</organism>
<dbReference type="EMBL" id="MK967393">
    <property type="protein sequence ID" value="QDM57108.1"/>
    <property type="molecule type" value="Genomic_DNA"/>
</dbReference>
<keyword evidence="3" id="KW-1185">Reference proteome</keyword>
<dbReference type="KEGG" id="vg:55618856"/>
<keyword evidence="1" id="KW-0812">Transmembrane</keyword>
<protein>
    <submittedName>
        <fullName evidence="2">Uncharacterized protein</fullName>
    </submittedName>
</protein>
<evidence type="ECO:0000256" key="1">
    <source>
        <dbReference type="SAM" id="Phobius"/>
    </source>
</evidence>
<dbReference type="Proteomes" id="UP000319882">
    <property type="component" value="Segment"/>
</dbReference>
<gene>
    <name evidence="2" type="primary">45</name>
    <name evidence="2" type="ORF">SEA_WHACK_45</name>
</gene>
<evidence type="ECO:0000313" key="3">
    <source>
        <dbReference type="Proteomes" id="UP000319882"/>
    </source>
</evidence>